<proteinExistence type="predicted"/>
<protein>
    <recommendedName>
        <fullName evidence="2">COMM domain-containing protein</fullName>
    </recommendedName>
</protein>
<dbReference type="EMBL" id="HBGL01013235">
    <property type="protein sequence ID" value="CAD9305397.1"/>
    <property type="molecule type" value="Transcribed_RNA"/>
</dbReference>
<dbReference type="AlphaFoldDB" id="A0A7S1VN53"/>
<evidence type="ECO:0008006" key="2">
    <source>
        <dbReference type="Google" id="ProtNLM"/>
    </source>
</evidence>
<dbReference type="InterPro" id="IPR047155">
    <property type="entry name" value="COMMD4/6/7/8"/>
</dbReference>
<reference evidence="1" key="1">
    <citation type="submission" date="2021-01" db="EMBL/GenBank/DDBJ databases">
        <authorList>
            <person name="Corre E."/>
            <person name="Pelletier E."/>
            <person name="Niang G."/>
            <person name="Scheremetjew M."/>
            <person name="Finn R."/>
            <person name="Kale V."/>
            <person name="Holt S."/>
            <person name="Cochrane G."/>
            <person name="Meng A."/>
            <person name="Brown T."/>
            <person name="Cohen L."/>
        </authorList>
    </citation>
    <scope>NUCLEOTIDE SEQUENCE</scope>
    <source>
        <strain evidence="1">ATCC 50979</strain>
    </source>
</reference>
<name>A0A7S1VN53_9EUKA</name>
<dbReference type="PANTHER" id="PTHR16231:SF4">
    <property type="entry name" value="COMM DOMAIN-CONTAINING PROTEIN 4"/>
    <property type="match status" value="1"/>
</dbReference>
<evidence type="ECO:0000313" key="1">
    <source>
        <dbReference type="EMBL" id="CAD9305397.1"/>
    </source>
</evidence>
<sequence length="190" mass="20106">MSYFNIAPNLPDFLLRELDVLAKVSVVRVKVVSGALVAGRLDPSSPNHKPLDMAKQLALLTKSGLSQSDGIGCISALEFVIDAAVRADLDSDTVALELSQLGLPPEHGEVIAKAVAKGGAELRQALIAKTITVGTGDPDVVESSVTMLEYPVRAPVVQLRIDNVNVTMDADQARLLRAELVKAKAAMATR</sequence>
<accession>A0A7S1VN53</accession>
<dbReference type="Pfam" id="PF21672">
    <property type="entry name" value="COMM_HN"/>
    <property type="match status" value="1"/>
</dbReference>
<dbReference type="PANTHER" id="PTHR16231">
    <property type="entry name" value="COMM DOMAIN-CONTAINING PROTEIN 4-8 FAMILY MEMBER"/>
    <property type="match status" value="1"/>
</dbReference>
<organism evidence="1">
    <name type="scientific">Sexangularia sp. CB-2014</name>
    <dbReference type="NCBI Taxonomy" id="1486929"/>
    <lineage>
        <taxon>Eukaryota</taxon>
        <taxon>Amoebozoa</taxon>
        <taxon>Tubulinea</taxon>
        <taxon>Elardia</taxon>
        <taxon>Arcellinida</taxon>
        <taxon>Arcellinida incertae sedis</taxon>
        <taxon>Sexangularia</taxon>
    </lineage>
</organism>
<gene>
    <name evidence="1" type="ORF">SSP0437_LOCUS10348</name>
</gene>